<accession>A0A7U5BEN5</accession>
<evidence type="ECO:0000256" key="1">
    <source>
        <dbReference type="SAM" id="SignalP"/>
    </source>
</evidence>
<evidence type="ECO:0000313" key="2">
    <source>
        <dbReference type="EMBL" id="AJP70869.1"/>
    </source>
</evidence>
<protein>
    <recommendedName>
        <fullName evidence="4">Nuclease</fullName>
    </recommendedName>
</protein>
<gene>
    <name evidence="2" type="ORF">TS85_02110</name>
</gene>
<reference evidence="2 3" key="1">
    <citation type="journal article" date="2015" name="Int. J. Syst. Evol. Microbiol.">
        <title>Sphingomonas hengshuiensis sp. nov., isolated from lake wetland.</title>
        <authorList>
            <person name="Wei S."/>
            <person name="Wang T."/>
            <person name="Liu H."/>
            <person name="Zhang C."/>
            <person name="Guo J."/>
            <person name="Wang Q."/>
            <person name="Liang K."/>
            <person name="Zhang Z."/>
        </authorList>
    </citation>
    <scope>NUCLEOTIDE SEQUENCE [LARGE SCALE GENOMIC DNA]</scope>
    <source>
        <strain evidence="2 3">WHSC-8</strain>
    </source>
</reference>
<reference evidence="2 3" key="2">
    <citation type="submission" date="2015-02" db="EMBL/GenBank/DDBJ databases">
        <title>The complete genome of Sphingomonas hengshuiensis sp. WHSC-8 isolated from soil of Hengshui Lake.</title>
        <authorList>
            <person name="Wei S."/>
            <person name="Guo J."/>
            <person name="Su C."/>
            <person name="Wu R."/>
            <person name="Zhang Z."/>
            <person name="Liang K."/>
            <person name="Li H."/>
            <person name="Wang T."/>
            <person name="Liu H."/>
            <person name="Zhang C."/>
            <person name="Li Z."/>
            <person name="Wang Q."/>
            <person name="Meng J."/>
        </authorList>
    </citation>
    <scope>NUCLEOTIDE SEQUENCE [LARGE SCALE GENOMIC DNA]</scope>
    <source>
        <strain evidence="2 3">WHSC-8</strain>
    </source>
</reference>
<dbReference type="RefSeq" id="WP_044330149.1">
    <property type="nucleotide sequence ID" value="NZ_CP010836.1"/>
</dbReference>
<dbReference type="Proteomes" id="UP000032300">
    <property type="component" value="Chromosome"/>
</dbReference>
<proteinExistence type="predicted"/>
<feature type="chain" id="PRO_5031399323" description="Nuclease" evidence="1">
    <location>
        <begin position="20"/>
        <end position="132"/>
    </location>
</feature>
<dbReference type="EMBL" id="CP010836">
    <property type="protein sequence ID" value="AJP70869.1"/>
    <property type="molecule type" value="Genomic_DNA"/>
</dbReference>
<organism evidence="2 3">
    <name type="scientific">Sphingomonas hengshuiensis</name>
    <dbReference type="NCBI Taxonomy" id="1609977"/>
    <lineage>
        <taxon>Bacteria</taxon>
        <taxon>Pseudomonadati</taxon>
        <taxon>Pseudomonadota</taxon>
        <taxon>Alphaproteobacteria</taxon>
        <taxon>Sphingomonadales</taxon>
        <taxon>Sphingomonadaceae</taxon>
        <taxon>Sphingomonas</taxon>
    </lineage>
</organism>
<feature type="signal peptide" evidence="1">
    <location>
        <begin position="1"/>
        <end position="19"/>
    </location>
</feature>
<evidence type="ECO:0008006" key="4">
    <source>
        <dbReference type="Google" id="ProtNLM"/>
    </source>
</evidence>
<keyword evidence="3" id="KW-1185">Reference proteome</keyword>
<dbReference type="AlphaFoldDB" id="A0A7U5BEN5"/>
<evidence type="ECO:0000313" key="3">
    <source>
        <dbReference type="Proteomes" id="UP000032300"/>
    </source>
</evidence>
<dbReference type="OrthoDB" id="7596589at2"/>
<name>A0A7U5BEN5_9SPHN</name>
<sequence>MIRLAIPLLILAAGGAATAAIQENRKPDAATARVERTLAGLTPGKPRNCIPRNRISELRTADGVILYVSGRNRVYRNDVLGQCAGLRRDDMVVSFSAISGDYCRGDIIRTRARTGGMMTGSCALGTFVPYTK</sequence>
<keyword evidence="1" id="KW-0732">Signal</keyword>
<dbReference type="KEGG" id="sphi:TS85_02110"/>